<feature type="domain" description="Leucine zipper with capping helix" evidence="10">
    <location>
        <begin position="156"/>
        <end position="213"/>
    </location>
</feature>
<feature type="domain" description="Homologous-pairing protein 2 winged helix" evidence="9">
    <location>
        <begin position="16"/>
        <end position="77"/>
    </location>
</feature>
<dbReference type="GO" id="GO:0010774">
    <property type="term" value="P:meiotic strand invasion involved in reciprocal meiotic recombination"/>
    <property type="evidence" value="ECO:0007669"/>
    <property type="project" value="TreeGrafter"/>
</dbReference>
<evidence type="ECO:0000256" key="6">
    <source>
        <dbReference type="ARBA" id="ARBA00023242"/>
    </source>
</evidence>
<dbReference type="GO" id="GO:0120231">
    <property type="term" value="C:DNA recombinase auxiliary factor complex"/>
    <property type="evidence" value="ECO:0007669"/>
    <property type="project" value="TreeGrafter"/>
</dbReference>
<evidence type="ECO:0000256" key="8">
    <source>
        <dbReference type="SAM" id="Coils"/>
    </source>
</evidence>
<keyword evidence="6" id="KW-0539">Nucleus</keyword>
<evidence type="ECO:0000256" key="2">
    <source>
        <dbReference type="ARBA" id="ARBA00007922"/>
    </source>
</evidence>
<proteinExistence type="inferred from homology"/>
<evidence type="ECO:0000256" key="7">
    <source>
        <dbReference type="ARBA" id="ARBA00023254"/>
    </source>
</evidence>
<dbReference type="GO" id="GO:0000709">
    <property type="term" value="P:meiotic joint molecule formation"/>
    <property type="evidence" value="ECO:0007669"/>
    <property type="project" value="TreeGrafter"/>
</dbReference>
<dbReference type="GO" id="GO:0007129">
    <property type="term" value="P:homologous chromosome pairing at meiosis"/>
    <property type="evidence" value="ECO:0007669"/>
    <property type="project" value="TreeGrafter"/>
</dbReference>
<reference evidence="11" key="1">
    <citation type="submission" date="2022-07" db="EMBL/GenBank/DDBJ databases">
        <title>Phylogenomic reconstructions and comparative analyses of Kickxellomycotina fungi.</title>
        <authorList>
            <person name="Reynolds N.K."/>
            <person name="Stajich J.E."/>
            <person name="Barry K."/>
            <person name="Grigoriev I.V."/>
            <person name="Crous P."/>
            <person name="Smith M.E."/>
        </authorList>
    </citation>
    <scope>NUCLEOTIDE SEQUENCE</scope>
    <source>
        <strain evidence="11">NBRC 100468</strain>
    </source>
</reference>
<comment type="similarity">
    <text evidence="2">Belongs to the HOP2 family.</text>
</comment>
<evidence type="ECO:0000256" key="3">
    <source>
        <dbReference type="ARBA" id="ARBA00016093"/>
    </source>
</evidence>
<keyword evidence="12" id="KW-1185">Reference proteome</keyword>
<dbReference type="InterPro" id="IPR036388">
    <property type="entry name" value="WH-like_DNA-bd_sf"/>
</dbReference>
<keyword evidence="7" id="KW-0469">Meiosis</keyword>
<comment type="subcellular location">
    <subcellularLocation>
        <location evidence="1">Nucleus</location>
    </subcellularLocation>
</comment>
<comment type="caution">
    <text evidence="11">The sequence shown here is derived from an EMBL/GenBank/DDBJ whole genome shotgun (WGS) entry which is preliminary data.</text>
</comment>
<evidence type="ECO:0000256" key="4">
    <source>
        <dbReference type="ARBA" id="ARBA00023054"/>
    </source>
</evidence>
<dbReference type="PANTHER" id="PTHR15938">
    <property type="entry name" value="TBP-1 INTERACTING PROTEIN"/>
    <property type="match status" value="1"/>
</dbReference>
<evidence type="ECO:0000256" key="1">
    <source>
        <dbReference type="ARBA" id="ARBA00004123"/>
    </source>
</evidence>
<dbReference type="PANTHER" id="PTHR15938:SF0">
    <property type="entry name" value="HOMOLOGOUS-PAIRING PROTEIN 2 HOMOLOG"/>
    <property type="match status" value="1"/>
</dbReference>
<gene>
    <name evidence="11" type="ORF">H4219_000802</name>
</gene>
<sequence length="224" mass="25319">MPPKAKKSSSATKGDEAEELILDYLKKVNRPYSASDISSNLHNQVTKANAQKILISLTEENRIRGKQYGKQWVFCTNQDEIEVPSVEEAEEIDERIKELSQEVTSVKANNSALQSKINSLNNSLTDEQIIERIEELKKLNSENSSRLDELRSGDVVSVDEKKKIEKAYEEAVKLWKQRKRMFREAFDTISENFPGEPKDLLAEIGVETDEDAGLNINALGFKAS</sequence>
<protein>
    <recommendedName>
        <fullName evidence="3">Homologous-pairing protein 2 homolog</fullName>
    </recommendedName>
</protein>
<dbReference type="GO" id="GO:0003690">
    <property type="term" value="F:double-stranded DNA binding"/>
    <property type="evidence" value="ECO:0007669"/>
    <property type="project" value="TreeGrafter"/>
</dbReference>
<dbReference type="Gene3D" id="1.10.10.10">
    <property type="entry name" value="Winged helix-like DNA-binding domain superfamily/Winged helix DNA-binding domain"/>
    <property type="match status" value="1"/>
</dbReference>
<dbReference type="InterPro" id="IPR040661">
    <property type="entry name" value="LZ3wCH"/>
</dbReference>
<evidence type="ECO:0000256" key="5">
    <source>
        <dbReference type="ARBA" id="ARBA00023172"/>
    </source>
</evidence>
<dbReference type="GO" id="GO:0120230">
    <property type="term" value="F:recombinase activator activity"/>
    <property type="evidence" value="ECO:0007669"/>
    <property type="project" value="TreeGrafter"/>
</dbReference>
<keyword evidence="5" id="KW-0233">DNA recombination</keyword>
<dbReference type="AlphaFoldDB" id="A0A9W8A896"/>
<dbReference type="InterPro" id="IPR010776">
    <property type="entry name" value="Hop2_WH_dom"/>
</dbReference>
<name>A0A9W8A896_9FUNG</name>
<dbReference type="GO" id="GO:0000794">
    <property type="term" value="C:condensed nuclear chromosome"/>
    <property type="evidence" value="ECO:0007669"/>
    <property type="project" value="TreeGrafter"/>
</dbReference>
<organism evidence="11 12">
    <name type="scientific">Mycoemilia scoparia</name>
    <dbReference type="NCBI Taxonomy" id="417184"/>
    <lineage>
        <taxon>Eukaryota</taxon>
        <taxon>Fungi</taxon>
        <taxon>Fungi incertae sedis</taxon>
        <taxon>Zoopagomycota</taxon>
        <taxon>Kickxellomycotina</taxon>
        <taxon>Kickxellomycetes</taxon>
        <taxon>Kickxellales</taxon>
        <taxon>Kickxellaceae</taxon>
        <taxon>Mycoemilia</taxon>
    </lineage>
</organism>
<dbReference type="Pfam" id="PF18517">
    <property type="entry name" value="LZ3wCH"/>
    <property type="match status" value="1"/>
</dbReference>
<evidence type="ECO:0000313" key="11">
    <source>
        <dbReference type="EMBL" id="KAJ1921203.1"/>
    </source>
</evidence>
<dbReference type="OrthoDB" id="272266at2759"/>
<evidence type="ECO:0000259" key="9">
    <source>
        <dbReference type="Pfam" id="PF07106"/>
    </source>
</evidence>
<dbReference type="Proteomes" id="UP001150538">
    <property type="component" value="Unassembled WGS sequence"/>
</dbReference>
<feature type="coiled-coil region" evidence="8">
    <location>
        <begin position="89"/>
        <end position="116"/>
    </location>
</feature>
<evidence type="ECO:0000259" key="10">
    <source>
        <dbReference type="Pfam" id="PF18517"/>
    </source>
</evidence>
<evidence type="ECO:0000313" key="12">
    <source>
        <dbReference type="Proteomes" id="UP001150538"/>
    </source>
</evidence>
<dbReference type="Pfam" id="PF07106">
    <property type="entry name" value="WHD_TBPIP"/>
    <property type="match status" value="1"/>
</dbReference>
<dbReference type="EMBL" id="JANBPU010000006">
    <property type="protein sequence ID" value="KAJ1921203.1"/>
    <property type="molecule type" value="Genomic_DNA"/>
</dbReference>
<accession>A0A9W8A896</accession>
<keyword evidence="4 8" id="KW-0175">Coiled coil</keyword>